<dbReference type="EMBL" id="NHSJ01000100">
    <property type="protein sequence ID" value="PPQ28964.1"/>
    <property type="molecule type" value="Genomic_DNA"/>
</dbReference>
<protein>
    <recommendedName>
        <fullName evidence="3">ArsR family transcriptional regulator</fullName>
    </recommendedName>
</protein>
<keyword evidence="2" id="KW-1185">Reference proteome</keyword>
<sequence>MSFASRLEEEARLVILRVLAEQPDLRVNSSMLRDELDALWGINRTRDWLHVQLGWLAEMGAITVQDVATVKIATLTARGLDHVERRIVLPGVKRPSPPEA</sequence>
<evidence type="ECO:0000313" key="2">
    <source>
        <dbReference type="Proteomes" id="UP000239089"/>
    </source>
</evidence>
<proteinExistence type="predicted"/>
<name>A0A2S6N2W2_9HYPH</name>
<gene>
    <name evidence="1" type="ORF">CCR94_16365</name>
</gene>
<evidence type="ECO:0008006" key="3">
    <source>
        <dbReference type="Google" id="ProtNLM"/>
    </source>
</evidence>
<reference evidence="1 2" key="1">
    <citation type="journal article" date="2018" name="Arch. Microbiol.">
        <title>New insights into the metabolic potential of the phototrophic purple bacterium Rhodopila globiformis DSM 161(T) from its draft genome sequence and evidence for a vanadium-dependent nitrogenase.</title>
        <authorList>
            <person name="Imhoff J.F."/>
            <person name="Rahn T."/>
            <person name="Kunzel S."/>
            <person name="Neulinger S.C."/>
        </authorList>
    </citation>
    <scope>NUCLEOTIDE SEQUENCE [LARGE SCALE GENOMIC DNA]</scope>
    <source>
        <strain evidence="1 2">DSM 16996</strain>
    </source>
</reference>
<dbReference type="OrthoDB" id="7858662at2"/>
<dbReference type="RefSeq" id="WP_104508921.1">
    <property type="nucleotide sequence ID" value="NZ_JACIGC010000011.1"/>
</dbReference>
<dbReference type="Proteomes" id="UP000239089">
    <property type="component" value="Unassembled WGS sequence"/>
</dbReference>
<accession>A0A2S6N2W2</accession>
<dbReference type="AlphaFoldDB" id="A0A2S6N2W2"/>
<organism evidence="1 2">
    <name type="scientific">Rhodoblastus sphagnicola</name>
    <dbReference type="NCBI Taxonomy" id="333368"/>
    <lineage>
        <taxon>Bacteria</taxon>
        <taxon>Pseudomonadati</taxon>
        <taxon>Pseudomonadota</taxon>
        <taxon>Alphaproteobacteria</taxon>
        <taxon>Hyphomicrobiales</taxon>
        <taxon>Rhodoblastaceae</taxon>
        <taxon>Rhodoblastus</taxon>
    </lineage>
</organism>
<comment type="caution">
    <text evidence="1">The sequence shown here is derived from an EMBL/GenBank/DDBJ whole genome shotgun (WGS) entry which is preliminary data.</text>
</comment>
<evidence type="ECO:0000313" key="1">
    <source>
        <dbReference type="EMBL" id="PPQ28964.1"/>
    </source>
</evidence>